<evidence type="ECO:0000313" key="5">
    <source>
        <dbReference type="EMBL" id="MBL1071923.1"/>
    </source>
</evidence>
<protein>
    <submittedName>
        <fullName evidence="5">DUF4767 domain-containing protein</fullName>
    </submittedName>
</protein>
<evidence type="ECO:0000256" key="2">
    <source>
        <dbReference type="SAM" id="Phobius"/>
    </source>
</evidence>
<accession>A0ABS1LUI3</accession>
<evidence type="ECO:0000259" key="4">
    <source>
        <dbReference type="Pfam" id="PF15983"/>
    </source>
</evidence>
<gene>
    <name evidence="5" type="ORF">JEM47_05375</name>
</gene>
<dbReference type="InterPro" id="IPR031927">
    <property type="entry name" value="DUF4767"/>
</dbReference>
<keyword evidence="2" id="KW-0472">Membrane</keyword>
<name>A0ABS1LUI3_9LACO</name>
<reference evidence="5 6" key="1">
    <citation type="journal article" date="2021" name="Microorganisms">
        <title>Dual Inhibition of Salmonella enterica and Clostridium perfringens by New Probiotic Candidates Isolated from Chicken Intestinal Mucosa.</title>
        <authorList>
            <person name="Lone A."/>
            <person name="Mottawea W."/>
            <person name="Ait Chait Y."/>
            <person name="Hammami R."/>
        </authorList>
    </citation>
    <scope>NUCLEOTIDE SEQUENCE [LARGE SCALE GENOMIC DNA]</scope>
    <source>
        <strain evidence="5 6">A12</strain>
    </source>
</reference>
<evidence type="ECO:0000259" key="3">
    <source>
        <dbReference type="Pfam" id="PF13240"/>
    </source>
</evidence>
<keyword evidence="6" id="KW-1185">Reference proteome</keyword>
<dbReference type="InterPro" id="IPR026870">
    <property type="entry name" value="Zinc_ribbon_dom"/>
</dbReference>
<dbReference type="Pfam" id="PF15983">
    <property type="entry name" value="DUF4767"/>
    <property type="match status" value="1"/>
</dbReference>
<feature type="region of interest" description="Disordered" evidence="1">
    <location>
        <begin position="246"/>
        <end position="272"/>
    </location>
</feature>
<sequence>MKYCPKCGAKLSPNDKYCDHCGTYIAAKKLIQNVASQSSVNQIRPNTSKPVPVPSTNKNSRIRRNCLIVAACVVLLAAGGTVFFTLQSENQANALPFIGKSKTASFDDTAKSLGFTDKKMSPKDMAGLSISFAHMHFPDDSDWDQAFDDVEDGNLNVQSYPKYDFGDYEVEAPTGGAVYVVSPKVGYVVSDIDHPEQAKVTFVSDKGQGKSVDLPSLTRQVQNKSSKADVQKVVKRVYITKKSTIKSSDADSESNNDSKESNSDGKVSWDEDKESQLAEFMESFGKKMKQDYDEYDGHKSLETLAGEKYPDDLSNRTFKLYSDNSKKTETIDIGWDPSLKKDYDYHVVSIFNCNVGNPEQHITYLFSVYDGQPVALVDQTTNGSDCMVKETANQEVRTAFANILDGNDDN</sequence>
<feature type="compositionally biased region" description="Basic and acidic residues" evidence="1">
    <location>
        <begin position="256"/>
        <end position="272"/>
    </location>
</feature>
<dbReference type="Proteomes" id="UP000640912">
    <property type="component" value="Unassembled WGS sequence"/>
</dbReference>
<keyword evidence="2" id="KW-1133">Transmembrane helix</keyword>
<organism evidence="5 6">
    <name type="scientific">Lactobacillus kitasatonis</name>
    <dbReference type="NCBI Taxonomy" id="237446"/>
    <lineage>
        <taxon>Bacteria</taxon>
        <taxon>Bacillati</taxon>
        <taxon>Bacillota</taxon>
        <taxon>Bacilli</taxon>
        <taxon>Lactobacillales</taxon>
        <taxon>Lactobacillaceae</taxon>
        <taxon>Lactobacillus</taxon>
    </lineage>
</organism>
<feature type="domain" description="DUF4767" evidence="4">
    <location>
        <begin position="268"/>
        <end position="404"/>
    </location>
</feature>
<feature type="transmembrane region" description="Helical" evidence="2">
    <location>
        <begin position="66"/>
        <end position="86"/>
    </location>
</feature>
<proteinExistence type="predicted"/>
<dbReference type="Pfam" id="PF13240">
    <property type="entry name" value="Zn_Ribbon_1"/>
    <property type="match status" value="1"/>
</dbReference>
<feature type="domain" description="Zinc-ribbon" evidence="3">
    <location>
        <begin position="3"/>
        <end position="23"/>
    </location>
</feature>
<evidence type="ECO:0000313" key="6">
    <source>
        <dbReference type="Proteomes" id="UP000640912"/>
    </source>
</evidence>
<dbReference type="RefSeq" id="WP_202018085.1">
    <property type="nucleotide sequence ID" value="NZ_JAEHNR010000033.1"/>
</dbReference>
<keyword evidence="2" id="KW-0812">Transmembrane</keyword>
<dbReference type="EMBL" id="JAEHNR010000033">
    <property type="protein sequence ID" value="MBL1071923.1"/>
    <property type="molecule type" value="Genomic_DNA"/>
</dbReference>
<comment type="caution">
    <text evidence="5">The sequence shown here is derived from an EMBL/GenBank/DDBJ whole genome shotgun (WGS) entry which is preliminary data.</text>
</comment>
<evidence type="ECO:0000256" key="1">
    <source>
        <dbReference type="SAM" id="MobiDB-lite"/>
    </source>
</evidence>